<dbReference type="InterPro" id="IPR043159">
    <property type="entry name" value="Lectin_gal-bd_sf"/>
</dbReference>
<dbReference type="PANTHER" id="PTHR46780">
    <property type="entry name" value="PROTEIN EVA-1"/>
    <property type="match status" value="1"/>
</dbReference>
<organism evidence="1 2">
    <name type="scientific">Paralvinella palmiformis</name>
    <dbReference type="NCBI Taxonomy" id="53620"/>
    <lineage>
        <taxon>Eukaryota</taxon>
        <taxon>Metazoa</taxon>
        <taxon>Spiralia</taxon>
        <taxon>Lophotrochozoa</taxon>
        <taxon>Annelida</taxon>
        <taxon>Polychaeta</taxon>
        <taxon>Sedentaria</taxon>
        <taxon>Canalipalpata</taxon>
        <taxon>Terebellida</taxon>
        <taxon>Terebelliformia</taxon>
        <taxon>Alvinellidae</taxon>
        <taxon>Paralvinella</taxon>
    </lineage>
</organism>
<dbReference type="CDD" id="cd22823">
    <property type="entry name" value="Gal_Rha_Lectin"/>
    <property type="match status" value="1"/>
</dbReference>
<dbReference type="Proteomes" id="UP001208570">
    <property type="component" value="Unassembled WGS sequence"/>
</dbReference>
<name>A0AAD9J0V1_9ANNE</name>
<dbReference type="AlphaFoldDB" id="A0AAD9J0V1"/>
<accession>A0AAD9J0V1</accession>
<evidence type="ECO:0008006" key="3">
    <source>
        <dbReference type="Google" id="ProtNLM"/>
    </source>
</evidence>
<dbReference type="InterPro" id="IPR035914">
    <property type="entry name" value="Sperma_CUB_dom_sf"/>
</dbReference>
<dbReference type="Gene3D" id="2.60.120.740">
    <property type="match status" value="1"/>
</dbReference>
<reference evidence="1" key="1">
    <citation type="journal article" date="2023" name="Mol. Biol. Evol.">
        <title>Third-Generation Sequencing Reveals the Adaptive Role of the Epigenome in Three Deep-Sea Polychaetes.</title>
        <authorList>
            <person name="Perez M."/>
            <person name="Aroh O."/>
            <person name="Sun Y."/>
            <person name="Lan Y."/>
            <person name="Juniper S.K."/>
            <person name="Young C.R."/>
            <person name="Angers B."/>
            <person name="Qian P.Y."/>
        </authorList>
    </citation>
    <scope>NUCLEOTIDE SEQUENCE</scope>
    <source>
        <strain evidence="1">P08H-3</strain>
    </source>
</reference>
<evidence type="ECO:0000313" key="2">
    <source>
        <dbReference type="Proteomes" id="UP001208570"/>
    </source>
</evidence>
<dbReference type="SUPFAM" id="SSF49854">
    <property type="entry name" value="Spermadhesin, CUB domain"/>
    <property type="match status" value="1"/>
</dbReference>
<comment type="caution">
    <text evidence="1">The sequence shown here is derived from an EMBL/GenBank/DDBJ whole genome shotgun (WGS) entry which is preliminary data.</text>
</comment>
<dbReference type="EMBL" id="JAODUP010000776">
    <property type="protein sequence ID" value="KAK2144213.1"/>
    <property type="molecule type" value="Genomic_DNA"/>
</dbReference>
<protein>
    <recommendedName>
        <fullName evidence="3">SUEL-type lectin domain-containing protein</fullName>
    </recommendedName>
</protein>
<proteinExistence type="predicted"/>
<keyword evidence="2" id="KW-1185">Reference proteome</keyword>
<evidence type="ECO:0000313" key="1">
    <source>
        <dbReference type="EMBL" id="KAK2144213.1"/>
    </source>
</evidence>
<sequence length="383" mass="43263">MEAATFGRMEKGRCIRENEFIGCQNDVLFLADKWCSGRNRCHKKVSNNELENANENCRSFLKMYLQVEYVCMKEGAIPSHVTDQTGCGSKRSPWLISAMSGQIIELNIIDFGSEIIKHRQNDINGLPLYGYIIDGDTRTSFCCNTTRKRHLYTSLSNKITIETLSQDIRIADFIIMYKEIGCPDLSPPEHAWYKRNGDQAVIGCEWSQKTWHLSCDGHSWSGVVGNCSEPDLLTSYLRIKQDVQKTMTIQRIPSQGHYDLDPNIEMASMLYLPYKLCEEQQQQGTLSNPHRPTSYLIPQDEVVNELTPIRIWERPLPDLPDKPLASSTVATSIAVRSGRTPGDGDEAVGISDVRDSTAVQRGQLDTKLLEPSHKCETLSQQLV</sequence>
<gene>
    <name evidence="1" type="ORF">LSH36_776g02149</name>
</gene>